<dbReference type="OrthoDB" id="1451365at2"/>
<organism evidence="1 2">
    <name type="scientific">Gelidibacter gilvus</name>
    <dbReference type="NCBI Taxonomy" id="59602"/>
    <lineage>
        <taxon>Bacteria</taxon>
        <taxon>Pseudomonadati</taxon>
        <taxon>Bacteroidota</taxon>
        <taxon>Flavobacteriia</taxon>
        <taxon>Flavobacteriales</taxon>
        <taxon>Flavobacteriaceae</taxon>
        <taxon>Gelidibacter</taxon>
    </lineage>
</organism>
<name>A0A4Q0XEJ5_9FLAO</name>
<evidence type="ECO:0000313" key="2">
    <source>
        <dbReference type="Proteomes" id="UP000289792"/>
    </source>
</evidence>
<sequence length="87" mass="10303">MAKKKFDPSWFFNVEKIEDLKKLGDNSDVKDYTNVFMDILKTPILLRTMARIIEKDEKLPLKMMAKEVKYRMMQILNEEESSGQTLN</sequence>
<evidence type="ECO:0000313" key="1">
    <source>
        <dbReference type="EMBL" id="RXJ49578.1"/>
    </source>
</evidence>
<proteinExistence type="predicted"/>
<gene>
    <name evidence="1" type="ORF">ESZ48_11235</name>
</gene>
<dbReference type="RefSeq" id="WP_129017588.1">
    <property type="nucleotide sequence ID" value="NZ_SDDZ01000006.1"/>
</dbReference>
<reference evidence="1 2" key="1">
    <citation type="submission" date="2019-01" db="EMBL/GenBank/DDBJ databases">
        <title>Genome sequence of the Antarctic species Gelidibacter gilvus ACAM 158(T).</title>
        <authorList>
            <person name="Bowman J.P."/>
        </authorList>
    </citation>
    <scope>NUCLEOTIDE SEQUENCE [LARGE SCALE GENOMIC DNA]</scope>
    <source>
        <strain evidence="1 2">IC158</strain>
    </source>
</reference>
<protein>
    <submittedName>
        <fullName evidence="1">Uncharacterized protein</fullName>
    </submittedName>
</protein>
<accession>A0A4Q0XEJ5</accession>
<dbReference type="Proteomes" id="UP000289792">
    <property type="component" value="Unassembled WGS sequence"/>
</dbReference>
<dbReference type="EMBL" id="SDDZ01000006">
    <property type="protein sequence ID" value="RXJ49578.1"/>
    <property type="molecule type" value="Genomic_DNA"/>
</dbReference>
<dbReference type="AlphaFoldDB" id="A0A4Q0XEJ5"/>
<keyword evidence="2" id="KW-1185">Reference proteome</keyword>
<comment type="caution">
    <text evidence="1">The sequence shown here is derived from an EMBL/GenBank/DDBJ whole genome shotgun (WGS) entry which is preliminary data.</text>
</comment>